<protein>
    <submittedName>
        <fullName evidence="2">Uncharacterized protein</fullName>
    </submittedName>
</protein>
<dbReference type="Proteomes" id="UP000019376">
    <property type="component" value="Unassembled WGS sequence"/>
</dbReference>
<dbReference type="HOGENOM" id="CLU_1152113_0_0_1"/>
<feature type="compositionally biased region" description="Low complexity" evidence="1">
    <location>
        <begin position="8"/>
        <end position="18"/>
    </location>
</feature>
<dbReference type="EMBL" id="KB644415">
    <property type="protein sequence ID" value="EPS33720.1"/>
    <property type="molecule type" value="Genomic_DNA"/>
</dbReference>
<proteinExistence type="predicted"/>
<dbReference type="AlphaFoldDB" id="S7ZSN4"/>
<evidence type="ECO:0000256" key="1">
    <source>
        <dbReference type="SAM" id="MobiDB-lite"/>
    </source>
</evidence>
<sequence length="241" mass="27521">MAMEAIEESFSPSESRPPMAQSALPVAQQFDDPQPDPCGWMKDETLVSNPPQHRNIPIFNKPTDEIQNEAQAALRVSNEDLQCRVAKLKDHAARLKRETHLLQRHLKDYDHPLFETWEADTITRLIVVASLYQPTTLDTGLINSLNTKIQHDLATRAYVQASKQITKTTLCHLGLSKAHHRAIMRYEHIAVYRSADHTESEVPFAQWLIQEKESRPDKYKFWSAIYPVCYGCSVETSANLV</sequence>
<accession>S7ZSN4</accession>
<feature type="region of interest" description="Disordered" evidence="1">
    <location>
        <begin position="1"/>
        <end position="37"/>
    </location>
</feature>
<dbReference type="PhylomeDB" id="S7ZSN4"/>
<evidence type="ECO:0000313" key="2">
    <source>
        <dbReference type="EMBL" id="EPS33720.1"/>
    </source>
</evidence>
<gene>
    <name evidence="2" type="ORF">PDE_08682</name>
</gene>
<organism evidence="2 3">
    <name type="scientific">Penicillium oxalicum (strain 114-2 / CGMCC 5302)</name>
    <name type="common">Penicillium decumbens</name>
    <dbReference type="NCBI Taxonomy" id="933388"/>
    <lineage>
        <taxon>Eukaryota</taxon>
        <taxon>Fungi</taxon>
        <taxon>Dikarya</taxon>
        <taxon>Ascomycota</taxon>
        <taxon>Pezizomycotina</taxon>
        <taxon>Eurotiomycetes</taxon>
        <taxon>Eurotiomycetidae</taxon>
        <taxon>Eurotiales</taxon>
        <taxon>Aspergillaceae</taxon>
        <taxon>Penicillium</taxon>
    </lineage>
</organism>
<evidence type="ECO:0000313" key="3">
    <source>
        <dbReference type="Proteomes" id="UP000019376"/>
    </source>
</evidence>
<dbReference type="OrthoDB" id="4526473at2759"/>
<keyword evidence="3" id="KW-1185">Reference proteome</keyword>
<reference evidence="2 3" key="1">
    <citation type="journal article" date="2013" name="PLoS ONE">
        <title>Genomic and secretomic analyses reveal unique features of the lignocellulolytic enzyme system of Penicillium decumbens.</title>
        <authorList>
            <person name="Liu G."/>
            <person name="Zhang L."/>
            <person name="Wei X."/>
            <person name="Zou G."/>
            <person name="Qin Y."/>
            <person name="Ma L."/>
            <person name="Li J."/>
            <person name="Zheng H."/>
            <person name="Wang S."/>
            <person name="Wang C."/>
            <person name="Xun L."/>
            <person name="Zhao G.-P."/>
            <person name="Zhou Z."/>
            <person name="Qu Y."/>
        </authorList>
    </citation>
    <scope>NUCLEOTIDE SEQUENCE [LARGE SCALE GENOMIC DNA]</scope>
    <source>
        <strain evidence="3">114-2 / CGMCC 5302</strain>
    </source>
</reference>
<name>S7ZSN4_PENO1</name>